<keyword evidence="1" id="KW-0472">Membrane</keyword>
<feature type="transmembrane region" description="Helical" evidence="1">
    <location>
        <begin position="31"/>
        <end position="50"/>
    </location>
</feature>
<keyword evidence="2" id="KW-0614">Plasmid</keyword>
<geneLocation type="plasmid" evidence="2">
    <name>pRHBSTW-00092_4</name>
</geneLocation>
<reference evidence="2 3" key="1">
    <citation type="submission" date="2020-06" db="EMBL/GenBank/DDBJ databases">
        <title>REHAB project genomes.</title>
        <authorList>
            <person name="Shaw L.P."/>
        </authorList>
    </citation>
    <scope>NUCLEOTIDE SEQUENCE [LARGE SCALE GENOMIC DNA]</scope>
    <source>
        <strain evidence="2 3">RHBSTW-00092</strain>
        <plasmid evidence="2">pRHBSTW-00092_4</plasmid>
    </source>
</reference>
<evidence type="ECO:0000313" key="3">
    <source>
        <dbReference type="Proteomes" id="UP000557483"/>
    </source>
</evidence>
<gene>
    <name evidence="2" type="ORF">HV064_29485</name>
</gene>
<keyword evidence="1" id="KW-0812">Transmembrane</keyword>
<name>A0A839CRR9_9ENTR</name>
<feature type="transmembrane region" description="Helical" evidence="1">
    <location>
        <begin position="62"/>
        <end position="86"/>
    </location>
</feature>
<feature type="transmembrane region" description="Helical" evidence="1">
    <location>
        <begin position="107"/>
        <end position="126"/>
    </location>
</feature>
<organism evidence="2 3">
    <name type="scientific">Klebsiella grimontii</name>
    <dbReference type="NCBI Taxonomy" id="2058152"/>
    <lineage>
        <taxon>Bacteria</taxon>
        <taxon>Pseudomonadati</taxon>
        <taxon>Pseudomonadota</taxon>
        <taxon>Gammaproteobacteria</taxon>
        <taxon>Enterobacterales</taxon>
        <taxon>Enterobacteriaceae</taxon>
        <taxon>Klebsiella/Raoultella group</taxon>
        <taxon>Klebsiella</taxon>
    </lineage>
</organism>
<proteinExistence type="predicted"/>
<dbReference type="AlphaFoldDB" id="A0A839CRR9"/>
<evidence type="ECO:0000313" key="2">
    <source>
        <dbReference type="EMBL" id="MBA8127994.1"/>
    </source>
</evidence>
<dbReference type="Proteomes" id="UP000557483">
    <property type="component" value="Unassembled WGS sequence"/>
</dbReference>
<keyword evidence="1" id="KW-1133">Transmembrane helix</keyword>
<feature type="transmembrane region" description="Helical" evidence="1">
    <location>
        <begin position="132"/>
        <end position="152"/>
    </location>
</feature>
<sequence length="177" mass="20221">MLTHQIIQNEIEELKQILAHQDLEIPSFWRCIWPGLVCMLWFLLSSYLSYWLSDYASGLERIAAMVFAGAMGFFSIVLIANTRAHFLSLPQSFRKKSKFFGYLSGKCKAYGVFILVLFPCLAFYFSSIHLNAIAFSVITFFCMIVTVMVMNIDLGRYQLATLTSVIEAVRGVSRRNN</sequence>
<protein>
    <recommendedName>
        <fullName evidence="4">Conjugal transfer entry exclusion protein TraS</fullName>
    </recommendedName>
</protein>
<dbReference type="EMBL" id="JABXRN010000004">
    <property type="protein sequence ID" value="MBA8127994.1"/>
    <property type="molecule type" value="Genomic_DNA"/>
</dbReference>
<evidence type="ECO:0008006" key="4">
    <source>
        <dbReference type="Google" id="ProtNLM"/>
    </source>
</evidence>
<comment type="caution">
    <text evidence="2">The sequence shown here is derived from an EMBL/GenBank/DDBJ whole genome shotgun (WGS) entry which is preliminary data.</text>
</comment>
<evidence type="ECO:0000256" key="1">
    <source>
        <dbReference type="SAM" id="Phobius"/>
    </source>
</evidence>
<dbReference type="RefSeq" id="WP_040118493.1">
    <property type="nucleotide sequence ID" value="NZ_CABGVD010000037.1"/>
</dbReference>
<accession>A0A839CRR9</accession>